<keyword evidence="5" id="KW-0472">Membrane</keyword>
<name>A0A1V3A208_9GAMM</name>
<feature type="transmembrane region" description="Helical" evidence="5">
    <location>
        <begin position="35"/>
        <end position="52"/>
    </location>
</feature>
<evidence type="ECO:0000256" key="1">
    <source>
        <dbReference type="ARBA" id="ARBA00008683"/>
    </source>
</evidence>
<keyword evidence="4" id="KW-0720">Serine protease</keyword>
<dbReference type="SUPFAM" id="SSF52096">
    <property type="entry name" value="ClpP/crotonase"/>
    <property type="match status" value="1"/>
</dbReference>
<evidence type="ECO:0000256" key="4">
    <source>
        <dbReference type="ARBA" id="ARBA00022825"/>
    </source>
</evidence>
<dbReference type="GO" id="GO:0006508">
    <property type="term" value="P:proteolysis"/>
    <property type="evidence" value="ECO:0007669"/>
    <property type="project" value="UniProtKB-KW"/>
</dbReference>
<dbReference type="STRING" id="252474.B1A74_00975"/>
<dbReference type="PANTHER" id="PTHR42987:SF8">
    <property type="entry name" value="PROTEINASE"/>
    <property type="match status" value="1"/>
</dbReference>
<dbReference type="AlphaFoldDB" id="A0A1V3A208"/>
<evidence type="ECO:0000313" key="7">
    <source>
        <dbReference type="EMBL" id="OOC11374.1"/>
    </source>
</evidence>
<dbReference type="OrthoDB" id="9764363at2"/>
<keyword evidence="5" id="KW-1133">Transmembrane helix</keyword>
<comment type="similarity">
    <text evidence="1">Belongs to the peptidase S49 family.</text>
</comment>
<proteinExistence type="inferred from homology"/>
<evidence type="ECO:0000256" key="3">
    <source>
        <dbReference type="ARBA" id="ARBA00022801"/>
    </source>
</evidence>
<keyword evidence="2" id="KW-0645">Protease</keyword>
<evidence type="ECO:0000256" key="2">
    <source>
        <dbReference type="ARBA" id="ARBA00022670"/>
    </source>
</evidence>
<keyword evidence="3" id="KW-0378">Hydrolase</keyword>
<reference evidence="7 8" key="1">
    <citation type="submission" date="2017-02" db="EMBL/GenBank/DDBJ databases">
        <title>Genomic diversity within the haloalkaliphilic genus Thioalkalivibrio.</title>
        <authorList>
            <person name="Ahn A.-C."/>
            <person name="Meier-Kolthoff J."/>
            <person name="Overmars L."/>
            <person name="Richter M."/>
            <person name="Woyke T."/>
            <person name="Sorokin D.Y."/>
            <person name="Muyzer G."/>
        </authorList>
    </citation>
    <scope>NUCLEOTIDE SEQUENCE [LARGE SCALE GENOMIC DNA]</scope>
    <source>
        <strain evidence="7 8">HL17</strain>
    </source>
</reference>
<keyword evidence="8" id="KW-1185">Reference proteome</keyword>
<dbReference type="CDD" id="cd07023">
    <property type="entry name" value="S49_Sppa_N_C"/>
    <property type="match status" value="1"/>
</dbReference>
<dbReference type="InterPro" id="IPR029045">
    <property type="entry name" value="ClpP/crotonase-like_dom_sf"/>
</dbReference>
<keyword evidence="5" id="KW-0812">Transmembrane</keyword>
<dbReference type="EMBL" id="MUZR01000003">
    <property type="protein sequence ID" value="OOC11374.1"/>
    <property type="molecule type" value="Genomic_DNA"/>
</dbReference>
<evidence type="ECO:0000259" key="6">
    <source>
        <dbReference type="Pfam" id="PF01343"/>
    </source>
</evidence>
<protein>
    <submittedName>
        <fullName evidence="7">S49 family peptidase</fullName>
    </submittedName>
</protein>
<comment type="caution">
    <text evidence="7">The sequence shown here is derived from an EMBL/GenBank/DDBJ whole genome shotgun (WGS) entry which is preliminary data.</text>
</comment>
<dbReference type="Pfam" id="PF01343">
    <property type="entry name" value="Peptidase_S49"/>
    <property type="match status" value="1"/>
</dbReference>
<dbReference type="RefSeq" id="WP_018945962.1">
    <property type="nucleotide sequence ID" value="NZ_MUZR01000003.1"/>
</dbReference>
<dbReference type="Proteomes" id="UP000189177">
    <property type="component" value="Unassembled WGS sequence"/>
</dbReference>
<dbReference type="InterPro" id="IPR002142">
    <property type="entry name" value="Peptidase_S49"/>
</dbReference>
<dbReference type="Gene3D" id="6.20.330.10">
    <property type="match status" value="1"/>
</dbReference>
<accession>A0A1V3A208</accession>
<dbReference type="GO" id="GO:0008236">
    <property type="term" value="F:serine-type peptidase activity"/>
    <property type="evidence" value="ECO:0007669"/>
    <property type="project" value="UniProtKB-KW"/>
</dbReference>
<gene>
    <name evidence="7" type="ORF">B1A74_00975</name>
</gene>
<dbReference type="PANTHER" id="PTHR42987">
    <property type="entry name" value="PEPTIDASE S49"/>
    <property type="match status" value="1"/>
</dbReference>
<dbReference type="InterPro" id="IPR047272">
    <property type="entry name" value="S49_SppA_C"/>
</dbReference>
<evidence type="ECO:0000313" key="8">
    <source>
        <dbReference type="Proteomes" id="UP000189177"/>
    </source>
</evidence>
<evidence type="ECO:0000256" key="5">
    <source>
        <dbReference type="SAM" id="Phobius"/>
    </source>
</evidence>
<dbReference type="Gene3D" id="3.90.226.10">
    <property type="entry name" value="2-enoyl-CoA Hydratase, Chain A, domain 1"/>
    <property type="match status" value="1"/>
</dbReference>
<organism evidence="7 8">
    <name type="scientific">Thioalkalivibrio halophilus</name>
    <dbReference type="NCBI Taxonomy" id="252474"/>
    <lineage>
        <taxon>Bacteria</taxon>
        <taxon>Pseudomonadati</taxon>
        <taxon>Pseudomonadota</taxon>
        <taxon>Gammaproteobacteria</taxon>
        <taxon>Chromatiales</taxon>
        <taxon>Ectothiorhodospiraceae</taxon>
        <taxon>Thioalkalivibrio</taxon>
    </lineage>
</organism>
<sequence length="319" mass="35661">MGWSKDDKPGWERETLENLVQAQVIEQRRARRWGIFFKILLFAYLFALLILVRGDGFDSWFETDRKPSEHVAVVDVDGMIAASARANAEDLTRTLKRAFEDDGTQAVMLRINSGGGSPVQAGIIHDELLRLKEEHEDIPLYAVIGDIGASGAYYIAVAADEIYADRASLVGSIGVRLDSFGVVDLIDNIGVERRLFTAGENKAFLDPFLPLEPDHVDHMEGLITDVHQQFIDVVRAGRGERLDEDADIFNGLTWTGERSVELGLTDGLGNPRSVARDVIGIEEMVEFRPRRTPIQLFLEDLGTVVMQQVLNLESTPQWR</sequence>
<feature type="domain" description="Peptidase S49" evidence="6">
    <location>
        <begin position="135"/>
        <end position="274"/>
    </location>
</feature>